<dbReference type="EMBL" id="MTSD02000008">
    <property type="protein sequence ID" value="OOV86168.1"/>
    <property type="molecule type" value="Genomic_DNA"/>
</dbReference>
<gene>
    <name evidence="1" type="ORF">BTA35_0214395</name>
</gene>
<name>A0A1T1H8L2_OCELI</name>
<comment type="caution">
    <text evidence="1">The sequence shown here is derived from an EMBL/GenBank/DDBJ whole genome shotgun (WGS) entry which is preliminary data.</text>
</comment>
<dbReference type="RefSeq" id="WP_078320515.1">
    <property type="nucleotide sequence ID" value="NZ_FXTS01000009.1"/>
</dbReference>
<proteinExistence type="predicted"/>
<dbReference type="AlphaFoldDB" id="A0A1T1H8L2"/>
<evidence type="ECO:0000313" key="1">
    <source>
        <dbReference type="EMBL" id="OOV86168.1"/>
    </source>
</evidence>
<organism evidence="1 2">
    <name type="scientific">Oceanospirillum linum</name>
    <dbReference type="NCBI Taxonomy" id="966"/>
    <lineage>
        <taxon>Bacteria</taxon>
        <taxon>Pseudomonadati</taxon>
        <taxon>Pseudomonadota</taxon>
        <taxon>Gammaproteobacteria</taxon>
        <taxon>Oceanospirillales</taxon>
        <taxon>Oceanospirillaceae</taxon>
        <taxon>Oceanospirillum</taxon>
    </lineage>
</organism>
<protein>
    <submittedName>
        <fullName evidence="1">Uncharacterized protein</fullName>
    </submittedName>
</protein>
<sequence>MSTKQLKLLWTLTIAALLVMLLYLANHLSALMDIDESKMPGCTMEQGSCTVTLSSGDSVRLSVSPWPVLALKPVEFSIMADNVRLTSAKLALTGRTMYMGIHQYTLRPFSDSNTLAVNGTISVCTEKVMPWRGRVELETDRGTEHIWFDFDVLQM</sequence>
<accession>A0A1T1H8L2</accession>
<keyword evidence="2" id="KW-1185">Reference proteome</keyword>
<reference evidence="1" key="1">
    <citation type="submission" date="2017-02" db="EMBL/GenBank/DDBJ databases">
        <title>Draft Genome Sequence of the Salt Water Bacterium Oceanospirillum linum ATCC 11336.</title>
        <authorList>
            <person name="Trachtenberg A.M."/>
            <person name="Carney J.G."/>
            <person name="Linnane J.D."/>
            <person name="Rheaume B.A."/>
            <person name="Pitts N.L."/>
            <person name="Mykles D.L."/>
            <person name="Maclea K.S."/>
        </authorList>
    </citation>
    <scope>NUCLEOTIDE SEQUENCE [LARGE SCALE GENOMIC DNA]</scope>
    <source>
        <strain evidence="1">ATCC 11336</strain>
    </source>
</reference>
<dbReference type="Proteomes" id="UP000190064">
    <property type="component" value="Unassembled WGS sequence"/>
</dbReference>
<dbReference type="STRING" id="966.BTA35_0214395"/>
<evidence type="ECO:0000313" key="2">
    <source>
        <dbReference type="Proteomes" id="UP000190064"/>
    </source>
</evidence>